<gene>
    <name evidence="8" type="ORF">DID88_008539</name>
</gene>
<evidence type="ECO:0000256" key="4">
    <source>
        <dbReference type="ARBA" id="ARBA00022884"/>
    </source>
</evidence>
<name>A0A395J5N2_9HELO</name>
<feature type="compositionally biased region" description="Low complexity" evidence="7">
    <location>
        <begin position="248"/>
        <end position="259"/>
    </location>
</feature>
<reference evidence="8 9" key="1">
    <citation type="submission" date="2018-06" db="EMBL/GenBank/DDBJ databases">
        <title>Genome Sequence of the Brown Rot Fungal Pathogen Monilinia fructigena.</title>
        <authorList>
            <person name="Landi L."/>
            <person name="De Miccolis Angelini R.M."/>
            <person name="Pollastro S."/>
            <person name="Abate D."/>
            <person name="Faretra F."/>
            <person name="Romanazzi G."/>
        </authorList>
    </citation>
    <scope>NUCLEOTIDE SEQUENCE [LARGE SCALE GENOMIC DNA]</scope>
    <source>
        <strain evidence="8 9">Mfrg269</strain>
    </source>
</reference>
<dbReference type="AlphaFoldDB" id="A0A395J5N2"/>
<dbReference type="GO" id="GO:0010468">
    <property type="term" value="P:regulation of gene expression"/>
    <property type="evidence" value="ECO:0007669"/>
    <property type="project" value="TreeGrafter"/>
</dbReference>
<keyword evidence="3 6" id="KW-0698">rRNA processing</keyword>
<comment type="function">
    <text evidence="6">Required for exosome-dependent processing of pre-rRNA and small nucleolar RNA (snRNA) precursors. Involved in processing of 35S pre-rRNA at the A0, A1 and A2 sites.</text>
</comment>
<keyword evidence="5 6" id="KW-0539">Nucleus</keyword>
<dbReference type="GO" id="GO:0003677">
    <property type="term" value="F:DNA binding"/>
    <property type="evidence" value="ECO:0007669"/>
    <property type="project" value="TreeGrafter"/>
</dbReference>
<dbReference type="PANTHER" id="PTHR15341">
    <property type="entry name" value="SUN-COR STEROID HORMONE RECEPTOR CO-REPRESSOR"/>
    <property type="match status" value="1"/>
</dbReference>
<protein>
    <recommendedName>
        <fullName evidence="6">Exosome complex protein</fullName>
    </recommendedName>
</protein>
<feature type="compositionally biased region" description="Low complexity" evidence="7">
    <location>
        <begin position="268"/>
        <end position="287"/>
    </location>
</feature>
<dbReference type="GO" id="GO:0000178">
    <property type="term" value="C:exosome (RNase complex)"/>
    <property type="evidence" value="ECO:0007669"/>
    <property type="project" value="TreeGrafter"/>
</dbReference>
<dbReference type="InterPro" id="IPR011082">
    <property type="entry name" value="Exosome-assoc_fac/DNA_repair"/>
</dbReference>
<evidence type="ECO:0000256" key="2">
    <source>
        <dbReference type="ARBA" id="ARBA00009154"/>
    </source>
</evidence>
<dbReference type="InterPro" id="IPR007146">
    <property type="entry name" value="Sas10/Utp3/C1D"/>
</dbReference>
<dbReference type="GO" id="GO:0003723">
    <property type="term" value="F:RNA binding"/>
    <property type="evidence" value="ECO:0007669"/>
    <property type="project" value="UniProtKB-UniRule"/>
</dbReference>
<dbReference type="GO" id="GO:0005730">
    <property type="term" value="C:nucleolus"/>
    <property type="evidence" value="ECO:0007669"/>
    <property type="project" value="TreeGrafter"/>
</dbReference>
<feature type="compositionally biased region" description="Basic and acidic residues" evidence="7">
    <location>
        <begin position="222"/>
        <end position="235"/>
    </location>
</feature>
<dbReference type="Pfam" id="PF04000">
    <property type="entry name" value="Sas10_Utp3"/>
    <property type="match status" value="1"/>
</dbReference>
<dbReference type="EMBL" id="QKRW01000002">
    <property type="protein sequence ID" value="RAL67812.1"/>
    <property type="molecule type" value="Genomic_DNA"/>
</dbReference>
<dbReference type="Proteomes" id="UP000249056">
    <property type="component" value="Unassembled WGS sequence"/>
</dbReference>
<comment type="similarity">
    <text evidence="2 6">Belongs to the C1D family.</text>
</comment>
<keyword evidence="4 6" id="KW-0694">RNA-binding</keyword>
<evidence type="ECO:0000256" key="7">
    <source>
        <dbReference type="SAM" id="MobiDB-lite"/>
    </source>
</evidence>
<organism evidence="8 9">
    <name type="scientific">Monilinia fructigena</name>
    <dbReference type="NCBI Taxonomy" id="38457"/>
    <lineage>
        <taxon>Eukaryota</taxon>
        <taxon>Fungi</taxon>
        <taxon>Dikarya</taxon>
        <taxon>Ascomycota</taxon>
        <taxon>Pezizomycotina</taxon>
        <taxon>Leotiomycetes</taxon>
        <taxon>Helotiales</taxon>
        <taxon>Sclerotiniaceae</taxon>
        <taxon>Monilinia</taxon>
    </lineage>
</organism>
<dbReference type="GO" id="GO:0000460">
    <property type="term" value="P:maturation of 5.8S rRNA"/>
    <property type="evidence" value="ECO:0007669"/>
    <property type="project" value="TreeGrafter"/>
</dbReference>
<dbReference type="OrthoDB" id="1421013at2759"/>
<proteinExistence type="inferred from homology"/>
<evidence type="ECO:0000256" key="5">
    <source>
        <dbReference type="ARBA" id="ARBA00023242"/>
    </source>
</evidence>
<comment type="caution">
    <text evidence="8">The sequence shown here is derived from an EMBL/GenBank/DDBJ whole genome shotgun (WGS) entry which is preliminary data.</text>
</comment>
<evidence type="ECO:0000256" key="3">
    <source>
        <dbReference type="ARBA" id="ARBA00022552"/>
    </source>
</evidence>
<feature type="compositionally biased region" description="Low complexity" evidence="7">
    <location>
        <begin position="161"/>
        <end position="188"/>
    </location>
</feature>
<evidence type="ECO:0000256" key="6">
    <source>
        <dbReference type="RuleBase" id="RU368003"/>
    </source>
</evidence>
<accession>A0A395J5N2</accession>
<keyword evidence="9" id="KW-1185">Reference proteome</keyword>
<comment type="subcellular location">
    <subcellularLocation>
        <location evidence="1 6">Nucleus</location>
    </subcellularLocation>
</comment>
<evidence type="ECO:0000256" key="1">
    <source>
        <dbReference type="ARBA" id="ARBA00004123"/>
    </source>
</evidence>
<feature type="region of interest" description="Disordered" evidence="7">
    <location>
        <begin position="319"/>
        <end position="339"/>
    </location>
</feature>
<sequence length="366" mass="39425">MDPTKILSLLEQLDDDIDDIEDAVAPFLQKTIPEFATKLPLLDKAKLYTLVTYTIESILFSYLRLNGVNAREHSVFTELTRMKQYFEKIKLIENPPIAVERNLKLDKGAAGRFIKAGLSGNDKYDLLKAEQMAKERARSHIKFEELSRKRKMDEEAAESNTAKSKTSDASDSSSSSSDSSNAPESESAPVEHKGKKSKTSKVGAPVDVKDDSSTGSKSKSKKGGEEIEEQIKEVQEQEPMSVEEDLRTFTFSSTNPTSNYCCIPPRPAGAAPPAAPQAQAGTPQTQGSSGPGLIGQVASTAAGVAIGSSLGHAITGFFGGGSSAPEAAPNSRQESIRRTKLKHDNLQLVLGAIESMPEISKPILKV</sequence>
<evidence type="ECO:0000313" key="8">
    <source>
        <dbReference type="EMBL" id="RAL67812.1"/>
    </source>
</evidence>
<evidence type="ECO:0000313" key="9">
    <source>
        <dbReference type="Proteomes" id="UP000249056"/>
    </source>
</evidence>
<feature type="compositionally biased region" description="Basic and acidic residues" evidence="7">
    <location>
        <begin position="144"/>
        <end position="154"/>
    </location>
</feature>
<dbReference type="PANTHER" id="PTHR15341:SF3">
    <property type="entry name" value="NUCLEAR NUCLEIC ACID-BINDING PROTEIN C1D"/>
    <property type="match status" value="1"/>
</dbReference>
<feature type="region of interest" description="Disordered" evidence="7">
    <location>
        <begin position="144"/>
        <end position="290"/>
    </location>
</feature>